<accession>X1EQ65</accession>
<feature type="transmembrane region" description="Helical" evidence="1">
    <location>
        <begin position="45"/>
        <end position="64"/>
    </location>
</feature>
<keyword evidence="1" id="KW-0472">Membrane</keyword>
<evidence type="ECO:0000313" key="2">
    <source>
        <dbReference type="EMBL" id="GAH10798.1"/>
    </source>
</evidence>
<dbReference type="AlphaFoldDB" id="X1EQ65"/>
<protein>
    <submittedName>
        <fullName evidence="2">Uncharacterized protein</fullName>
    </submittedName>
</protein>
<evidence type="ECO:0000256" key="1">
    <source>
        <dbReference type="SAM" id="Phobius"/>
    </source>
</evidence>
<proteinExistence type="predicted"/>
<keyword evidence="1" id="KW-0812">Transmembrane</keyword>
<dbReference type="EMBL" id="BART01029791">
    <property type="protein sequence ID" value="GAH10798.1"/>
    <property type="molecule type" value="Genomic_DNA"/>
</dbReference>
<name>X1EQ65_9ZZZZ</name>
<organism evidence="2">
    <name type="scientific">marine sediment metagenome</name>
    <dbReference type="NCBI Taxonomy" id="412755"/>
    <lineage>
        <taxon>unclassified sequences</taxon>
        <taxon>metagenomes</taxon>
        <taxon>ecological metagenomes</taxon>
    </lineage>
</organism>
<keyword evidence="1" id="KW-1133">Transmembrane helix</keyword>
<feature type="non-terminal residue" evidence="2">
    <location>
        <position position="1"/>
    </location>
</feature>
<gene>
    <name evidence="2" type="ORF">S01H4_52189</name>
</gene>
<comment type="caution">
    <text evidence="2">The sequence shown here is derived from an EMBL/GenBank/DDBJ whole genome shotgun (WGS) entry which is preliminary data.</text>
</comment>
<sequence>LEGGLTTTVSFDVTRDEGTYEVEVEGLTSSFTVNPKPTFWDKIPGFPYESIIIGLTSIIIILWYTRARNLTLKPVPPFFMT</sequence>
<reference evidence="2" key="1">
    <citation type="journal article" date="2014" name="Front. Microbiol.">
        <title>High frequency of phylogenetically diverse reductive dehalogenase-homologous genes in deep subseafloor sedimentary metagenomes.</title>
        <authorList>
            <person name="Kawai M."/>
            <person name="Futagami T."/>
            <person name="Toyoda A."/>
            <person name="Takaki Y."/>
            <person name="Nishi S."/>
            <person name="Hori S."/>
            <person name="Arai W."/>
            <person name="Tsubouchi T."/>
            <person name="Morono Y."/>
            <person name="Uchiyama I."/>
            <person name="Ito T."/>
            <person name="Fujiyama A."/>
            <person name="Inagaki F."/>
            <person name="Takami H."/>
        </authorList>
    </citation>
    <scope>NUCLEOTIDE SEQUENCE</scope>
    <source>
        <strain evidence="2">Expedition CK06-06</strain>
    </source>
</reference>